<feature type="domain" description="dUTPase-like" evidence="7">
    <location>
        <begin position="3"/>
        <end position="106"/>
    </location>
</feature>
<dbReference type="CDD" id="cd07557">
    <property type="entry name" value="trimeric_dUTPase"/>
    <property type="match status" value="1"/>
</dbReference>
<evidence type="ECO:0000256" key="4">
    <source>
        <dbReference type="ARBA" id="ARBA00022801"/>
    </source>
</evidence>
<evidence type="ECO:0000256" key="3">
    <source>
        <dbReference type="ARBA" id="ARBA00011233"/>
    </source>
</evidence>
<organism evidence="8 9">
    <name type="scientific">Wolfiporia cocos (strain MD-104)</name>
    <name type="common">Brown rot fungus</name>
    <dbReference type="NCBI Taxonomy" id="742152"/>
    <lineage>
        <taxon>Eukaryota</taxon>
        <taxon>Fungi</taxon>
        <taxon>Dikarya</taxon>
        <taxon>Basidiomycota</taxon>
        <taxon>Agaricomycotina</taxon>
        <taxon>Agaricomycetes</taxon>
        <taxon>Polyporales</taxon>
        <taxon>Phaeolaceae</taxon>
        <taxon>Wolfiporia</taxon>
    </lineage>
</organism>
<evidence type="ECO:0000256" key="5">
    <source>
        <dbReference type="ARBA" id="ARBA00023080"/>
    </source>
</evidence>
<dbReference type="GO" id="GO:0004170">
    <property type="term" value="F:dUTP diphosphatase activity"/>
    <property type="evidence" value="ECO:0007669"/>
    <property type="project" value="UniProtKB-UniRule"/>
</dbReference>
<dbReference type="InterPro" id="IPR008181">
    <property type="entry name" value="dUTPase"/>
</dbReference>
<dbReference type="AlphaFoldDB" id="A0A2H3JFD9"/>
<comment type="subunit">
    <text evidence="3 6">Homotrimer.</text>
</comment>
<feature type="non-terminal residue" evidence="8">
    <location>
        <position position="109"/>
    </location>
</feature>
<dbReference type="Proteomes" id="UP000218811">
    <property type="component" value="Unassembled WGS sequence"/>
</dbReference>
<dbReference type="InterPro" id="IPR029054">
    <property type="entry name" value="dUTPase-like"/>
</dbReference>
<comment type="cofactor">
    <cofactor evidence="6">
        <name>Mg(2+)</name>
        <dbReference type="ChEBI" id="CHEBI:18420"/>
    </cofactor>
</comment>
<dbReference type="PANTHER" id="PTHR11241">
    <property type="entry name" value="DEOXYURIDINE 5'-TRIPHOSPHATE NUCLEOTIDOHYDROLASE"/>
    <property type="match status" value="1"/>
</dbReference>
<dbReference type="OrthoDB" id="419889at2759"/>
<keyword evidence="4 6" id="KW-0378">Hydrolase</keyword>
<protein>
    <recommendedName>
        <fullName evidence="6">Deoxyuridine 5'-triphosphate nucleotidohydrolase</fullName>
        <shortName evidence="6">dUTPase</shortName>
        <ecNumber evidence="6">3.6.1.23</ecNumber>
    </recommendedName>
    <alternativeName>
        <fullName evidence="6">dUTP pyrophosphatase</fullName>
    </alternativeName>
</protein>
<sequence>PNGKMPQRGTSDSVGYDLFSATNDIIPAKGQTEFNIKLKIQVPFGTYGRIAPRSGLAKKGIDVMAGVIDHDYQGEIIIILRNHIDISYSVQIGDKIAQLICEVAKNPHI</sequence>
<dbReference type="GO" id="GO:0000287">
    <property type="term" value="F:magnesium ion binding"/>
    <property type="evidence" value="ECO:0007669"/>
    <property type="project" value="UniProtKB-UniRule"/>
</dbReference>
<comment type="catalytic activity">
    <reaction evidence="6">
        <text>dUTP + H2O = dUMP + diphosphate + H(+)</text>
        <dbReference type="Rhea" id="RHEA:10248"/>
        <dbReference type="ChEBI" id="CHEBI:15377"/>
        <dbReference type="ChEBI" id="CHEBI:15378"/>
        <dbReference type="ChEBI" id="CHEBI:33019"/>
        <dbReference type="ChEBI" id="CHEBI:61555"/>
        <dbReference type="ChEBI" id="CHEBI:246422"/>
        <dbReference type="EC" id="3.6.1.23"/>
    </reaction>
</comment>
<comment type="function">
    <text evidence="6">Involved in nucleotide metabolism via production of dUMP, the immediate precursor of thymidine nucleotides, and decreases the intracellular concentration of dUTP so that uracil cannot be incorporated into DNA.</text>
</comment>
<evidence type="ECO:0000256" key="6">
    <source>
        <dbReference type="RuleBase" id="RU367024"/>
    </source>
</evidence>
<comment type="similarity">
    <text evidence="2 6">Belongs to the dUTPase family.</text>
</comment>
<dbReference type="GO" id="GO:0046081">
    <property type="term" value="P:dUTP catabolic process"/>
    <property type="evidence" value="ECO:0007669"/>
    <property type="project" value="UniProtKB-UniRule"/>
</dbReference>
<gene>
    <name evidence="8" type="ORF">WOLCODRAFT_49836</name>
</gene>
<evidence type="ECO:0000313" key="9">
    <source>
        <dbReference type="Proteomes" id="UP000218811"/>
    </source>
</evidence>
<evidence type="ECO:0000313" key="8">
    <source>
        <dbReference type="EMBL" id="PCH40611.1"/>
    </source>
</evidence>
<dbReference type="GO" id="GO:0006226">
    <property type="term" value="P:dUMP biosynthetic process"/>
    <property type="evidence" value="ECO:0007669"/>
    <property type="project" value="UniProtKB-UniRule"/>
</dbReference>
<evidence type="ECO:0000256" key="2">
    <source>
        <dbReference type="ARBA" id="ARBA00006581"/>
    </source>
</evidence>
<reference evidence="8 9" key="1">
    <citation type="journal article" date="2012" name="Science">
        <title>The Paleozoic origin of enzymatic lignin decomposition reconstructed from 31 fungal genomes.</title>
        <authorList>
            <person name="Floudas D."/>
            <person name="Binder M."/>
            <person name="Riley R."/>
            <person name="Barry K."/>
            <person name="Blanchette R.A."/>
            <person name="Henrissat B."/>
            <person name="Martinez A.T."/>
            <person name="Otillar R."/>
            <person name="Spatafora J.W."/>
            <person name="Yadav J.S."/>
            <person name="Aerts A."/>
            <person name="Benoit I."/>
            <person name="Boyd A."/>
            <person name="Carlson A."/>
            <person name="Copeland A."/>
            <person name="Coutinho P.M."/>
            <person name="de Vries R.P."/>
            <person name="Ferreira P."/>
            <person name="Findley K."/>
            <person name="Foster B."/>
            <person name="Gaskell J."/>
            <person name="Glotzer D."/>
            <person name="Gorecki P."/>
            <person name="Heitman J."/>
            <person name="Hesse C."/>
            <person name="Hori C."/>
            <person name="Igarashi K."/>
            <person name="Jurgens J.A."/>
            <person name="Kallen N."/>
            <person name="Kersten P."/>
            <person name="Kohler A."/>
            <person name="Kuees U."/>
            <person name="Kumar T.K.A."/>
            <person name="Kuo A."/>
            <person name="LaButti K."/>
            <person name="Larrondo L.F."/>
            <person name="Lindquist E."/>
            <person name="Ling A."/>
            <person name="Lombard V."/>
            <person name="Lucas S."/>
            <person name="Lundell T."/>
            <person name="Martin R."/>
            <person name="McLaughlin D.J."/>
            <person name="Morgenstern I."/>
            <person name="Morin E."/>
            <person name="Murat C."/>
            <person name="Nagy L.G."/>
            <person name="Nolan M."/>
            <person name="Ohm R.A."/>
            <person name="Patyshakuliyeva A."/>
            <person name="Rokas A."/>
            <person name="Ruiz-Duenas F.J."/>
            <person name="Sabat G."/>
            <person name="Salamov A."/>
            <person name="Samejima M."/>
            <person name="Schmutz J."/>
            <person name="Slot J.C."/>
            <person name="St John F."/>
            <person name="Stenlid J."/>
            <person name="Sun H."/>
            <person name="Sun S."/>
            <person name="Syed K."/>
            <person name="Tsang A."/>
            <person name="Wiebenga A."/>
            <person name="Young D."/>
            <person name="Pisabarro A."/>
            <person name="Eastwood D.C."/>
            <person name="Martin F."/>
            <person name="Cullen D."/>
            <person name="Grigoriev I.V."/>
            <person name="Hibbett D.S."/>
        </authorList>
    </citation>
    <scope>NUCLEOTIDE SEQUENCE [LARGE SCALE GENOMIC DNA]</scope>
    <source>
        <strain evidence="8 9">MD-104</strain>
    </source>
</reference>
<dbReference type="EMBL" id="KB468053">
    <property type="protein sequence ID" value="PCH40611.1"/>
    <property type="molecule type" value="Genomic_DNA"/>
</dbReference>
<dbReference type="Gene3D" id="2.70.40.10">
    <property type="match status" value="1"/>
</dbReference>
<evidence type="ECO:0000259" key="7">
    <source>
        <dbReference type="Pfam" id="PF00692"/>
    </source>
</evidence>
<keyword evidence="6" id="KW-0460">Magnesium</keyword>
<dbReference type="PANTHER" id="PTHR11241:SF0">
    <property type="entry name" value="DEOXYURIDINE 5'-TRIPHOSPHATE NUCLEOTIDOHYDROLASE"/>
    <property type="match status" value="1"/>
</dbReference>
<accession>A0A2H3JFD9</accession>
<dbReference type="Pfam" id="PF00692">
    <property type="entry name" value="dUTPase"/>
    <property type="match status" value="1"/>
</dbReference>
<dbReference type="OMA" id="ISPSKWA"/>
<comment type="pathway">
    <text evidence="1 6">Pyrimidine metabolism; dUMP biosynthesis; dUMP from dCTP (dUTP route): step 2/2.</text>
</comment>
<keyword evidence="5 6" id="KW-0546">Nucleotide metabolism</keyword>
<dbReference type="UniPathway" id="UPA00610">
    <property type="reaction ID" value="UER00666"/>
</dbReference>
<evidence type="ECO:0000256" key="1">
    <source>
        <dbReference type="ARBA" id="ARBA00005142"/>
    </source>
</evidence>
<dbReference type="InterPro" id="IPR033704">
    <property type="entry name" value="dUTPase_trimeric"/>
</dbReference>
<dbReference type="EC" id="3.6.1.23" evidence="6"/>
<dbReference type="SUPFAM" id="SSF51283">
    <property type="entry name" value="dUTPase-like"/>
    <property type="match status" value="1"/>
</dbReference>
<dbReference type="STRING" id="742152.A0A2H3JFD9"/>
<keyword evidence="6" id="KW-0479">Metal-binding</keyword>
<dbReference type="InterPro" id="IPR036157">
    <property type="entry name" value="dUTPase-like_sf"/>
</dbReference>
<keyword evidence="9" id="KW-1185">Reference proteome</keyword>
<name>A0A2H3JFD9_WOLCO</name>
<proteinExistence type="inferred from homology"/>
<feature type="non-terminal residue" evidence="8">
    <location>
        <position position="1"/>
    </location>
</feature>